<dbReference type="GO" id="GO:0004099">
    <property type="term" value="F:chitin deacetylase activity"/>
    <property type="evidence" value="ECO:0007669"/>
    <property type="project" value="UniProtKB-ARBA"/>
</dbReference>
<organism evidence="5 6">
    <name type="scientific">Dispira parvispora</name>
    <dbReference type="NCBI Taxonomy" id="1520584"/>
    <lineage>
        <taxon>Eukaryota</taxon>
        <taxon>Fungi</taxon>
        <taxon>Fungi incertae sedis</taxon>
        <taxon>Zoopagomycota</taxon>
        <taxon>Kickxellomycotina</taxon>
        <taxon>Dimargaritomycetes</taxon>
        <taxon>Dimargaritales</taxon>
        <taxon>Dimargaritaceae</taxon>
        <taxon>Dispira</taxon>
    </lineage>
</organism>
<dbReference type="Pfam" id="PF01522">
    <property type="entry name" value="Polysacc_deac_1"/>
    <property type="match status" value="1"/>
</dbReference>
<dbReference type="InterPro" id="IPR002509">
    <property type="entry name" value="NODB_dom"/>
</dbReference>
<sequence>MRFSRPDLCLCIAWVLIAFAGLQSVCASIDKCQPGKWALTFDDGPDRRNTLDLLIALKRNNVHATFFIVGCNVEENSDILKGIHADGHEVAVHTWNHPDLTTQTDDEIREQINSTMSVIYKTIGVKPTLMRPPYGYTNERVNRIMVELDLEVILWNVDSKDWKHVDMYGENETAWEATKQTMLTYLHKMNPEKDGGISLQHDKHRASVEKLDEIIDAVRKEGYDLSTVTQCISDRGGYSSPTVIRRVYSAS</sequence>
<dbReference type="GO" id="GO:0046872">
    <property type="term" value="F:metal ion binding"/>
    <property type="evidence" value="ECO:0007669"/>
    <property type="project" value="UniProtKB-KW"/>
</dbReference>
<keyword evidence="1" id="KW-0479">Metal-binding</keyword>
<keyword evidence="3" id="KW-0732">Signal</keyword>
<dbReference type="PANTHER" id="PTHR10587">
    <property type="entry name" value="GLYCOSYL TRANSFERASE-RELATED"/>
    <property type="match status" value="1"/>
</dbReference>
<reference evidence="5" key="1">
    <citation type="submission" date="2022-07" db="EMBL/GenBank/DDBJ databases">
        <title>Phylogenomic reconstructions and comparative analyses of Kickxellomycotina fungi.</title>
        <authorList>
            <person name="Reynolds N.K."/>
            <person name="Stajich J.E."/>
            <person name="Barry K."/>
            <person name="Grigoriev I.V."/>
            <person name="Crous P."/>
            <person name="Smith M.E."/>
        </authorList>
    </citation>
    <scope>NUCLEOTIDE SEQUENCE</scope>
    <source>
        <strain evidence="5">RSA 1196</strain>
    </source>
</reference>
<evidence type="ECO:0000256" key="3">
    <source>
        <dbReference type="SAM" id="SignalP"/>
    </source>
</evidence>
<dbReference type="OrthoDB" id="407355at2759"/>
<feature type="chain" id="PRO_5040846238" description="NodB homology domain-containing protein" evidence="3">
    <location>
        <begin position="28"/>
        <end position="251"/>
    </location>
</feature>
<dbReference type="SUPFAM" id="SSF88713">
    <property type="entry name" value="Glycoside hydrolase/deacetylase"/>
    <property type="match status" value="1"/>
</dbReference>
<dbReference type="EMBL" id="JANBPY010000040">
    <property type="protein sequence ID" value="KAJ1969597.1"/>
    <property type="molecule type" value="Genomic_DNA"/>
</dbReference>
<dbReference type="Gene3D" id="3.20.20.370">
    <property type="entry name" value="Glycoside hydrolase/deacetylase"/>
    <property type="match status" value="1"/>
</dbReference>
<keyword evidence="2" id="KW-0378">Hydrolase</keyword>
<name>A0A9W8AWV7_9FUNG</name>
<evidence type="ECO:0000313" key="6">
    <source>
        <dbReference type="Proteomes" id="UP001150925"/>
    </source>
</evidence>
<dbReference type="GO" id="GO:0016020">
    <property type="term" value="C:membrane"/>
    <property type="evidence" value="ECO:0007669"/>
    <property type="project" value="TreeGrafter"/>
</dbReference>
<dbReference type="GO" id="GO:0009272">
    <property type="term" value="P:fungal-type cell wall biogenesis"/>
    <property type="evidence" value="ECO:0007669"/>
    <property type="project" value="UniProtKB-ARBA"/>
</dbReference>
<evidence type="ECO:0000256" key="1">
    <source>
        <dbReference type="ARBA" id="ARBA00022723"/>
    </source>
</evidence>
<dbReference type="InterPro" id="IPR011330">
    <property type="entry name" value="Glyco_hydro/deAcase_b/a-brl"/>
</dbReference>
<protein>
    <recommendedName>
        <fullName evidence="4">NodB homology domain-containing protein</fullName>
    </recommendedName>
</protein>
<dbReference type="AlphaFoldDB" id="A0A9W8AWV7"/>
<keyword evidence="6" id="KW-1185">Reference proteome</keyword>
<evidence type="ECO:0000313" key="5">
    <source>
        <dbReference type="EMBL" id="KAJ1969597.1"/>
    </source>
</evidence>
<dbReference type="Proteomes" id="UP001150925">
    <property type="component" value="Unassembled WGS sequence"/>
</dbReference>
<dbReference type="GO" id="GO:0005975">
    <property type="term" value="P:carbohydrate metabolic process"/>
    <property type="evidence" value="ECO:0007669"/>
    <property type="project" value="InterPro"/>
</dbReference>
<dbReference type="PANTHER" id="PTHR10587:SF133">
    <property type="entry name" value="CHITIN DEACETYLASE 1-RELATED"/>
    <property type="match status" value="1"/>
</dbReference>
<accession>A0A9W8AWV7</accession>
<feature type="signal peptide" evidence="3">
    <location>
        <begin position="1"/>
        <end position="27"/>
    </location>
</feature>
<feature type="domain" description="NodB homology" evidence="4">
    <location>
        <begin position="35"/>
        <end position="226"/>
    </location>
</feature>
<comment type="caution">
    <text evidence="5">The sequence shown here is derived from an EMBL/GenBank/DDBJ whole genome shotgun (WGS) entry which is preliminary data.</text>
</comment>
<dbReference type="CDD" id="cd10917">
    <property type="entry name" value="CE4_NodB_like_6s_7s"/>
    <property type="match status" value="1"/>
</dbReference>
<dbReference type="PROSITE" id="PS51677">
    <property type="entry name" value="NODB"/>
    <property type="match status" value="1"/>
</dbReference>
<proteinExistence type="predicted"/>
<evidence type="ECO:0000256" key="2">
    <source>
        <dbReference type="ARBA" id="ARBA00022801"/>
    </source>
</evidence>
<evidence type="ECO:0000259" key="4">
    <source>
        <dbReference type="PROSITE" id="PS51677"/>
    </source>
</evidence>
<gene>
    <name evidence="5" type="ORF">IWQ62_000525</name>
</gene>
<dbReference type="InterPro" id="IPR050248">
    <property type="entry name" value="Polysacc_deacetylase_ArnD"/>
</dbReference>